<dbReference type="STRING" id="633147.Olsu_1507"/>
<dbReference type="PROSITE" id="PS50006">
    <property type="entry name" value="FHA_DOMAIN"/>
    <property type="match status" value="1"/>
</dbReference>
<gene>
    <name evidence="4" type="ordered locus">Olsu_1507</name>
</gene>
<feature type="compositionally biased region" description="Low complexity" evidence="2">
    <location>
        <begin position="278"/>
        <end position="293"/>
    </location>
</feature>
<dbReference type="eggNOG" id="COG1716">
    <property type="taxonomic scope" value="Bacteria"/>
</dbReference>
<accession>E1QWV3</accession>
<proteinExistence type="predicted"/>
<dbReference type="SMART" id="SM00240">
    <property type="entry name" value="FHA"/>
    <property type="match status" value="1"/>
</dbReference>
<reference evidence="4 5" key="1">
    <citation type="journal article" date="2010" name="Stand. Genomic Sci.">
        <title>Complete genome sequence of Olsenella uli type strain (VPI D76D-27C).</title>
        <authorList>
            <person name="Goker M."/>
            <person name="Held B."/>
            <person name="Lucas S."/>
            <person name="Nolan M."/>
            <person name="Yasawong M."/>
            <person name="Glavina Del Rio T."/>
            <person name="Tice H."/>
            <person name="Cheng J.F."/>
            <person name="Bruce D."/>
            <person name="Detter J.C."/>
            <person name="Tapia R."/>
            <person name="Han C."/>
            <person name="Goodwin L."/>
            <person name="Pitluck S."/>
            <person name="Liolios K."/>
            <person name="Ivanova N."/>
            <person name="Mavromatis K."/>
            <person name="Mikhailova N."/>
            <person name="Pati A."/>
            <person name="Chen A."/>
            <person name="Palaniappan K."/>
            <person name="Land M."/>
            <person name="Hauser L."/>
            <person name="Chang Y.J."/>
            <person name="Jeffries C.D."/>
            <person name="Rohde M."/>
            <person name="Sikorski J."/>
            <person name="Pukall R."/>
            <person name="Woyke T."/>
            <person name="Bristow J."/>
            <person name="Eisen J.A."/>
            <person name="Markowitz V."/>
            <person name="Hugenholtz P."/>
            <person name="Kyrpides N.C."/>
            <person name="Klenk H.P."/>
            <person name="Lapidus A."/>
        </authorList>
    </citation>
    <scope>NUCLEOTIDE SEQUENCE [LARGE SCALE GENOMIC DNA]</scope>
    <source>
        <strain evidence="5">ATCC 49627 / DSM 7084 / CIP 109912 / JCM 12494 / NCIMB 702895 / VPI D76D-27C</strain>
    </source>
</reference>
<evidence type="ECO:0000313" key="5">
    <source>
        <dbReference type="Proteomes" id="UP000000333"/>
    </source>
</evidence>
<dbReference type="PATRIC" id="fig|633147.7.peg.10"/>
<dbReference type="OrthoDB" id="277520at2"/>
<dbReference type="Gene3D" id="2.60.200.20">
    <property type="match status" value="1"/>
</dbReference>
<evidence type="ECO:0000256" key="2">
    <source>
        <dbReference type="SAM" id="MobiDB-lite"/>
    </source>
</evidence>
<evidence type="ECO:0000313" key="4">
    <source>
        <dbReference type="EMBL" id="ADK68606.1"/>
    </source>
</evidence>
<dbReference type="KEGG" id="ols:Olsu_1507"/>
<keyword evidence="1" id="KW-0597">Phosphoprotein</keyword>
<feature type="region of interest" description="Disordered" evidence="2">
    <location>
        <begin position="184"/>
        <end position="219"/>
    </location>
</feature>
<sequence length="409" mass="43416">MKERLRKSFKGGLRLLTLTLGSGEHLDYVRSEWLAEGPGEGLLPFRYQGCEKGATLNYDVLGLVQLPQFVKAPLSSAQYESLLRQLCSVVALCVSQDVPTSGLWFDPEGVFVTPEGRLRFVLVPVSGYVKAQHSTPLELIGWLGSSAHVSMAVGESHRHVSAVGDWARRQSVFSPQKFGRFLDGEYERTPVPGPGAGPGSPGPSTLSDSSPLGRGCHDCAEAAKSGRGQRAAQGRDGATLDPLDLFGVNAQGRAPRPMARRISRATYEVVPHEVERPSVSGDTSSLGSGSLGTRQDAMRPVPAADNGAPAIASPPAVSVRRLRDGLRLQVPGQPAVLGRSETCDLHFGGNLGMSRRHLEVSPDADGLTIRDLGSSNGTYVAGSRLAPQGSVHVDRGGHFTVAGDDFLVE</sequence>
<dbReference type="RefSeq" id="WP_013252358.1">
    <property type="nucleotide sequence ID" value="NC_014363.1"/>
</dbReference>
<dbReference type="EMBL" id="CP002106">
    <property type="protein sequence ID" value="ADK68606.1"/>
    <property type="molecule type" value="Genomic_DNA"/>
</dbReference>
<dbReference type="InterPro" id="IPR008984">
    <property type="entry name" value="SMAD_FHA_dom_sf"/>
</dbReference>
<evidence type="ECO:0000256" key="1">
    <source>
        <dbReference type="ARBA" id="ARBA00022553"/>
    </source>
</evidence>
<feature type="compositionally biased region" description="Low complexity" evidence="2">
    <location>
        <begin position="202"/>
        <end position="213"/>
    </location>
</feature>
<dbReference type="AlphaFoldDB" id="E1QWV3"/>
<feature type="domain" description="FHA" evidence="3">
    <location>
        <begin position="335"/>
        <end position="385"/>
    </location>
</feature>
<dbReference type="InterPro" id="IPR000253">
    <property type="entry name" value="FHA_dom"/>
</dbReference>
<organism evidence="4 5">
    <name type="scientific">Olsenella uli (strain ATCC 49627 / DSM 7084 / CCUG 31166 / CIP 109912 / JCM 12494 / LMG 11480 / NCIMB 702895 / VPI D76D-27C)</name>
    <name type="common">Lactobacillus uli</name>
    <dbReference type="NCBI Taxonomy" id="633147"/>
    <lineage>
        <taxon>Bacteria</taxon>
        <taxon>Bacillati</taxon>
        <taxon>Actinomycetota</taxon>
        <taxon>Coriobacteriia</taxon>
        <taxon>Coriobacteriales</taxon>
        <taxon>Atopobiaceae</taxon>
        <taxon>Olsenella</taxon>
    </lineage>
</organism>
<dbReference type="HOGENOM" id="CLU_672392_0_0_11"/>
<name>E1QWV3_OLSUV</name>
<dbReference type="CDD" id="cd00060">
    <property type="entry name" value="FHA"/>
    <property type="match status" value="1"/>
</dbReference>
<dbReference type="GeneID" id="78513204"/>
<protein>
    <submittedName>
        <fullName evidence="4">FHA domain containing protein</fullName>
    </submittedName>
</protein>
<feature type="region of interest" description="Disordered" evidence="2">
    <location>
        <begin position="273"/>
        <end position="294"/>
    </location>
</feature>
<dbReference type="Pfam" id="PF00498">
    <property type="entry name" value="FHA"/>
    <property type="match status" value="1"/>
</dbReference>
<dbReference type="Proteomes" id="UP000000333">
    <property type="component" value="Chromosome"/>
</dbReference>
<dbReference type="SUPFAM" id="SSF49879">
    <property type="entry name" value="SMAD/FHA domain"/>
    <property type="match status" value="1"/>
</dbReference>
<evidence type="ECO:0000259" key="3">
    <source>
        <dbReference type="PROSITE" id="PS50006"/>
    </source>
</evidence>
<keyword evidence="5" id="KW-1185">Reference proteome</keyword>